<reference evidence="1 2" key="1">
    <citation type="journal article" date="2014" name="BMC Vet. Res.">
        <title>First report of Corynebacterium pseudotuberculosis from caseous lymphadenitis lesions in Black Alentejano pig (Sus scrofa domesticus).</title>
        <authorList>
            <person name="Oliveira M."/>
            <person name="Barroco C."/>
            <person name="Mottola C."/>
            <person name="Santos R."/>
            <person name="Lemsaddek A."/>
            <person name="Tavares L."/>
            <person name="Semedo-Lemsaddek T."/>
        </authorList>
    </citation>
    <scope>NUCLEOTIDE SEQUENCE [LARGE SCALE GENOMIC DNA]</scope>
    <source>
        <strain evidence="1 2">PO100/5</strain>
    </source>
</reference>
<dbReference type="SUPFAM" id="SSF53649">
    <property type="entry name" value="Alkaline phosphatase-like"/>
    <property type="match status" value="2"/>
</dbReference>
<dbReference type="InterPro" id="IPR017850">
    <property type="entry name" value="Alkaline_phosphatase_core_sf"/>
</dbReference>
<keyword evidence="2" id="KW-1185">Reference proteome</keyword>
<sequence length="212" mass="23137">MNIAVVTGRVLDPHSLPGLRFNRAFAPSADYRAARVALLTGQYPQRHPLTRFASLIDDVTDDFSRSGIPIIERATIDGTLIAEALASKRAVFFVGHPEGQEQIAMSLHWPGVTDANLPHTKVSSTSWECSELVSSLDVAPTLAAIAGYDVRPNARLSFDGMNLTPVVRYGATGHGGLFFDDGTIITPTETRQDTSDPEWQMWKSIMEMGPLQ</sequence>
<name>A0A7Y4LKN7_9CORY</name>
<reference evidence="1 2" key="3">
    <citation type="journal article" date="2020" name="Int. J. Syst. Evol. Microbiol.">
        <title>Corynebacterium silvaticum sp. nov., a unique group of NTTB corynebacteria in wild boar and roe deer.</title>
        <authorList>
            <person name="Dangel A."/>
            <person name="Berger A."/>
            <person name="Rau J."/>
            <person name="Eisenberg T."/>
            <person name="Kampfer P."/>
            <person name="Margos G."/>
            <person name="Contzen M."/>
            <person name="Busse H.J."/>
            <person name="Konrad R."/>
            <person name="Peters M."/>
            <person name="Sting R."/>
            <person name="Sing A."/>
        </authorList>
    </citation>
    <scope>NUCLEOTIDE SEQUENCE [LARGE SCALE GENOMIC DNA]</scope>
    <source>
        <strain evidence="1 2">PO100/5</strain>
    </source>
</reference>
<reference evidence="1 2" key="2">
    <citation type="journal article" date="2020" name="Antonie Van Leeuwenhoek">
        <title>Phylogenomic characterisation of a novel corynebacterial species pathogenic to animals.</title>
        <authorList>
            <person name="Moller J."/>
            <person name="Musella L."/>
            <person name="Melnikov V."/>
            <person name="Geissdorfer W."/>
            <person name="Burkovski A."/>
            <person name="Sangal V."/>
        </authorList>
    </citation>
    <scope>NUCLEOTIDE SEQUENCE [LARGE SCALE GENOMIC DNA]</scope>
    <source>
        <strain evidence="1 2">PO100/5</strain>
    </source>
</reference>
<dbReference type="OrthoDB" id="4404473at2"/>
<gene>
    <name evidence="1" type="ORF">CBE74_11785</name>
</gene>
<reference evidence="1 2" key="4">
    <citation type="journal article" date="2020" name="PLoS ONE">
        <title>Taxonomic classification of strain PO100/5 shows a broader geographic distribution and genetic markers of the recently described Corynebacterium silvaticum.</title>
        <authorList>
            <person name="Viana M.V.C."/>
            <person name="Profeta R."/>
            <person name="da Silva A.L."/>
            <person name="Hurtado R."/>
            <person name="Cerqueira J.C."/>
            <person name="Ribeiro B.F.S."/>
            <person name="Almeida M.O."/>
            <person name="Morais-Rodrigues F."/>
            <person name="Soares S.C."/>
            <person name="Oliveira M."/>
            <person name="Tavares L."/>
            <person name="Figueiredo H."/>
            <person name="Wattam A.R."/>
            <person name="Barh D."/>
            <person name="Ghosh P."/>
            <person name="Silva A."/>
            <person name="Azevedo V."/>
        </authorList>
    </citation>
    <scope>NUCLEOTIDE SEQUENCE [LARGE SCALE GENOMIC DNA]</scope>
    <source>
        <strain evidence="1 2">PO100/5</strain>
    </source>
</reference>
<evidence type="ECO:0000313" key="2">
    <source>
        <dbReference type="Proteomes" id="UP000195652"/>
    </source>
</evidence>
<organism evidence="1 2">
    <name type="scientific">Corynebacterium silvaticum</name>
    <dbReference type="NCBI Taxonomy" id="2320431"/>
    <lineage>
        <taxon>Bacteria</taxon>
        <taxon>Bacillati</taxon>
        <taxon>Actinomycetota</taxon>
        <taxon>Actinomycetes</taxon>
        <taxon>Mycobacteriales</taxon>
        <taxon>Corynebacteriaceae</taxon>
        <taxon>Corynebacterium</taxon>
    </lineage>
</organism>
<evidence type="ECO:0000313" key="1">
    <source>
        <dbReference type="EMBL" id="ARU47002.1"/>
    </source>
</evidence>
<dbReference type="Gene3D" id="3.40.720.10">
    <property type="entry name" value="Alkaline Phosphatase, subunit A"/>
    <property type="match status" value="1"/>
</dbReference>
<dbReference type="KEGG" id="csil:CBE74_11785"/>
<dbReference type="RefSeq" id="WP_087454774.1">
    <property type="nucleotide sequence ID" value="NZ_CP021417.2"/>
</dbReference>
<accession>A0A7Y4LKN7</accession>
<proteinExistence type="predicted"/>
<dbReference type="Proteomes" id="UP000195652">
    <property type="component" value="Chromosome"/>
</dbReference>
<dbReference type="AlphaFoldDB" id="A0A7Y4LKN7"/>
<protein>
    <submittedName>
        <fullName evidence="1">Uncharacterized protein</fullName>
    </submittedName>
</protein>
<dbReference type="EMBL" id="CP021417">
    <property type="protein sequence ID" value="ARU47002.1"/>
    <property type="molecule type" value="Genomic_DNA"/>
</dbReference>
<dbReference type="GeneID" id="75008889"/>